<evidence type="ECO:0000313" key="2">
    <source>
        <dbReference type="Proteomes" id="UP001055811"/>
    </source>
</evidence>
<dbReference type="EMBL" id="CM042010">
    <property type="protein sequence ID" value="KAI3783122.1"/>
    <property type="molecule type" value="Genomic_DNA"/>
</dbReference>
<protein>
    <submittedName>
        <fullName evidence="1">Uncharacterized protein</fullName>
    </submittedName>
</protein>
<evidence type="ECO:0000313" key="1">
    <source>
        <dbReference type="EMBL" id="KAI3783122.1"/>
    </source>
</evidence>
<reference evidence="1 2" key="2">
    <citation type="journal article" date="2022" name="Mol. Ecol. Resour.">
        <title>The genomes of chicory, endive, great burdock and yacon provide insights into Asteraceae paleo-polyploidization history and plant inulin production.</title>
        <authorList>
            <person name="Fan W."/>
            <person name="Wang S."/>
            <person name="Wang H."/>
            <person name="Wang A."/>
            <person name="Jiang F."/>
            <person name="Liu H."/>
            <person name="Zhao H."/>
            <person name="Xu D."/>
            <person name="Zhang Y."/>
        </authorList>
    </citation>
    <scope>NUCLEOTIDE SEQUENCE [LARGE SCALE GENOMIC DNA]</scope>
    <source>
        <strain evidence="2">cv. Punajuju</strain>
        <tissue evidence="1">Leaves</tissue>
    </source>
</reference>
<organism evidence="1 2">
    <name type="scientific">Cichorium intybus</name>
    <name type="common">Chicory</name>
    <dbReference type="NCBI Taxonomy" id="13427"/>
    <lineage>
        <taxon>Eukaryota</taxon>
        <taxon>Viridiplantae</taxon>
        <taxon>Streptophyta</taxon>
        <taxon>Embryophyta</taxon>
        <taxon>Tracheophyta</taxon>
        <taxon>Spermatophyta</taxon>
        <taxon>Magnoliopsida</taxon>
        <taxon>eudicotyledons</taxon>
        <taxon>Gunneridae</taxon>
        <taxon>Pentapetalae</taxon>
        <taxon>asterids</taxon>
        <taxon>campanulids</taxon>
        <taxon>Asterales</taxon>
        <taxon>Asteraceae</taxon>
        <taxon>Cichorioideae</taxon>
        <taxon>Cichorieae</taxon>
        <taxon>Cichoriinae</taxon>
        <taxon>Cichorium</taxon>
    </lineage>
</organism>
<dbReference type="Proteomes" id="UP001055811">
    <property type="component" value="Linkage Group LG02"/>
</dbReference>
<name>A0ACB9GI92_CICIN</name>
<accession>A0ACB9GI92</accession>
<sequence>MPRISVDLAVQDETSDDRLGSKKRRRSDQTKIRLLQKAFLQIQDETKSKQLLFPHERGVVPCELLSELLQYATILEANNSCRDGFELRIGKQLEYLGLQSQA</sequence>
<keyword evidence="2" id="KW-1185">Reference proteome</keyword>
<comment type="caution">
    <text evidence="1">The sequence shown here is derived from an EMBL/GenBank/DDBJ whole genome shotgun (WGS) entry which is preliminary data.</text>
</comment>
<proteinExistence type="predicted"/>
<gene>
    <name evidence="1" type="ORF">L2E82_13185</name>
</gene>
<reference evidence="2" key="1">
    <citation type="journal article" date="2022" name="Mol. Ecol. Resour.">
        <title>The genomes of chicory, endive, great burdock and yacon provide insights into Asteraceae palaeo-polyploidization history and plant inulin production.</title>
        <authorList>
            <person name="Fan W."/>
            <person name="Wang S."/>
            <person name="Wang H."/>
            <person name="Wang A."/>
            <person name="Jiang F."/>
            <person name="Liu H."/>
            <person name="Zhao H."/>
            <person name="Xu D."/>
            <person name="Zhang Y."/>
        </authorList>
    </citation>
    <scope>NUCLEOTIDE SEQUENCE [LARGE SCALE GENOMIC DNA]</scope>
    <source>
        <strain evidence="2">cv. Punajuju</strain>
    </source>
</reference>